<accession>A0ABR3JWA2</accession>
<dbReference type="EMBL" id="JASNQZ010000002">
    <property type="protein sequence ID" value="KAL0959685.1"/>
    <property type="molecule type" value="Genomic_DNA"/>
</dbReference>
<evidence type="ECO:0000313" key="2">
    <source>
        <dbReference type="Proteomes" id="UP001556367"/>
    </source>
</evidence>
<dbReference type="Proteomes" id="UP001556367">
    <property type="component" value="Unassembled WGS sequence"/>
</dbReference>
<proteinExistence type="predicted"/>
<comment type="caution">
    <text evidence="1">The sequence shown here is derived from an EMBL/GenBank/DDBJ whole genome shotgun (WGS) entry which is preliminary data.</text>
</comment>
<name>A0ABR3JWA2_9AGAR</name>
<reference evidence="2" key="1">
    <citation type="submission" date="2024-06" db="EMBL/GenBank/DDBJ databases">
        <title>Multi-omics analyses provide insights into the biosynthesis of the anticancer antibiotic pleurotin in Hohenbuehelia grisea.</title>
        <authorList>
            <person name="Weaver J.A."/>
            <person name="Alberti F."/>
        </authorList>
    </citation>
    <scope>NUCLEOTIDE SEQUENCE [LARGE SCALE GENOMIC DNA]</scope>
    <source>
        <strain evidence="2">T-177</strain>
    </source>
</reference>
<keyword evidence="2" id="KW-1185">Reference proteome</keyword>
<sequence>MPGLRSVIRDEAKGFTVAGGKPYVHPLLQRLLLGRPVSYMLSAFQDPGVDNWLLPVLHSVYALAQFSAFHRAYSSWRRPCWIARSTSKPTERLGALYSALYIFRCEFLPPF</sequence>
<gene>
    <name evidence="1" type="ORF">HGRIS_011383</name>
</gene>
<organism evidence="1 2">
    <name type="scientific">Hohenbuehelia grisea</name>
    <dbReference type="NCBI Taxonomy" id="104357"/>
    <lineage>
        <taxon>Eukaryota</taxon>
        <taxon>Fungi</taxon>
        <taxon>Dikarya</taxon>
        <taxon>Basidiomycota</taxon>
        <taxon>Agaricomycotina</taxon>
        <taxon>Agaricomycetes</taxon>
        <taxon>Agaricomycetidae</taxon>
        <taxon>Agaricales</taxon>
        <taxon>Pleurotineae</taxon>
        <taxon>Pleurotaceae</taxon>
        <taxon>Hohenbuehelia</taxon>
    </lineage>
</organism>
<evidence type="ECO:0000313" key="1">
    <source>
        <dbReference type="EMBL" id="KAL0959685.1"/>
    </source>
</evidence>
<protein>
    <submittedName>
        <fullName evidence="1">Uncharacterized protein</fullName>
    </submittedName>
</protein>